<dbReference type="PANTHER" id="PTHR13710:SF120">
    <property type="entry name" value="BIFUNCTIONAL 3'-5' EXONUCLEASE_ATP-DEPENDENT HELICASE WRN"/>
    <property type="match status" value="1"/>
</dbReference>
<dbReference type="InterPro" id="IPR014001">
    <property type="entry name" value="Helicase_ATP-bd"/>
</dbReference>
<protein>
    <submittedName>
        <fullName evidence="2">Mediator of RNA polymerase II transcription subunit 34-like</fullName>
    </submittedName>
</protein>
<dbReference type="InterPro" id="IPR011545">
    <property type="entry name" value="DEAD/DEAH_box_helicase_dom"/>
</dbReference>
<dbReference type="Gene3D" id="3.40.50.300">
    <property type="entry name" value="P-loop containing nucleotide triphosphate hydrolases"/>
    <property type="match status" value="1"/>
</dbReference>
<organism evidence="2 3">
    <name type="scientific">Paramuricea clavata</name>
    <name type="common">Red gorgonian</name>
    <name type="synonym">Violescent sea-whip</name>
    <dbReference type="NCBI Taxonomy" id="317549"/>
    <lineage>
        <taxon>Eukaryota</taxon>
        <taxon>Metazoa</taxon>
        <taxon>Cnidaria</taxon>
        <taxon>Anthozoa</taxon>
        <taxon>Octocorallia</taxon>
        <taxon>Malacalcyonacea</taxon>
        <taxon>Plexauridae</taxon>
        <taxon>Paramuricea</taxon>
    </lineage>
</organism>
<keyword evidence="3" id="KW-1185">Reference proteome</keyword>
<accession>A0A6S7JUT2</accession>
<dbReference type="PANTHER" id="PTHR13710">
    <property type="entry name" value="DNA HELICASE RECQ FAMILY MEMBER"/>
    <property type="match status" value="1"/>
</dbReference>
<dbReference type="GO" id="GO:0005737">
    <property type="term" value="C:cytoplasm"/>
    <property type="evidence" value="ECO:0007669"/>
    <property type="project" value="TreeGrafter"/>
</dbReference>
<proteinExistence type="inferred from homology"/>
<reference evidence="2" key="1">
    <citation type="submission" date="2020-04" db="EMBL/GenBank/DDBJ databases">
        <authorList>
            <person name="Alioto T."/>
            <person name="Alioto T."/>
            <person name="Gomez Garrido J."/>
        </authorList>
    </citation>
    <scope>NUCLEOTIDE SEQUENCE</scope>
    <source>
        <strain evidence="2">A484AB</strain>
    </source>
</reference>
<evidence type="ECO:0000313" key="2">
    <source>
        <dbReference type="EMBL" id="CAB4020232.1"/>
    </source>
</evidence>
<dbReference type="GO" id="GO:0000724">
    <property type="term" value="P:double-strand break repair via homologous recombination"/>
    <property type="evidence" value="ECO:0007669"/>
    <property type="project" value="TreeGrafter"/>
</dbReference>
<dbReference type="InterPro" id="IPR027417">
    <property type="entry name" value="P-loop_NTPase"/>
</dbReference>
<gene>
    <name evidence="2" type="ORF">PACLA_8A032208</name>
</gene>
<dbReference type="GO" id="GO:0005694">
    <property type="term" value="C:chromosome"/>
    <property type="evidence" value="ECO:0007669"/>
    <property type="project" value="TreeGrafter"/>
</dbReference>
<name>A0A6S7JUT2_PARCT</name>
<evidence type="ECO:0000256" key="1">
    <source>
        <dbReference type="ARBA" id="ARBA00005446"/>
    </source>
</evidence>
<dbReference type="GO" id="GO:0043138">
    <property type="term" value="F:3'-5' DNA helicase activity"/>
    <property type="evidence" value="ECO:0007669"/>
    <property type="project" value="TreeGrafter"/>
</dbReference>
<dbReference type="GO" id="GO:0003676">
    <property type="term" value="F:nucleic acid binding"/>
    <property type="evidence" value="ECO:0007669"/>
    <property type="project" value="InterPro"/>
</dbReference>
<comment type="similarity">
    <text evidence="1">Belongs to the helicase family. RecQ subfamily.</text>
</comment>
<comment type="caution">
    <text evidence="2">The sequence shown here is derived from an EMBL/GenBank/DDBJ whole genome shotgun (WGS) entry which is preliminary data.</text>
</comment>
<dbReference type="OrthoDB" id="5979182at2759"/>
<dbReference type="EMBL" id="CACRXK020010851">
    <property type="protein sequence ID" value="CAB4020232.1"/>
    <property type="molecule type" value="Genomic_DNA"/>
</dbReference>
<dbReference type="GO" id="GO:0005634">
    <property type="term" value="C:nucleus"/>
    <property type="evidence" value="ECO:0007669"/>
    <property type="project" value="TreeGrafter"/>
</dbReference>
<dbReference type="Proteomes" id="UP001152795">
    <property type="component" value="Unassembled WGS sequence"/>
</dbReference>
<sequence>MADQKERKATAFNRVLKTFKIESLKESQVEALENGRSIALIISPLTSLMQDQVRYLKSVGISAEFIGDDQMSENANEVVERGECQIVYGSPEAFLSTKTWRAMISNNVYKERLRLVAVDEAHCISHW</sequence>
<dbReference type="PROSITE" id="PS51192">
    <property type="entry name" value="HELICASE_ATP_BIND_1"/>
    <property type="match status" value="1"/>
</dbReference>
<dbReference type="GO" id="GO:0009378">
    <property type="term" value="F:four-way junction helicase activity"/>
    <property type="evidence" value="ECO:0007669"/>
    <property type="project" value="TreeGrafter"/>
</dbReference>
<dbReference type="Pfam" id="PF00270">
    <property type="entry name" value="DEAD"/>
    <property type="match status" value="1"/>
</dbReference>
<dbReference type="SUPFAM" id="SSF52540">
    <property type="entry name" value="P-loop containing nucleoside triphosphate hydrolases"/>
    <property type="match status" value="1"/>
</dbReference>
<dbReference type="AlphaFoldDB" id="A0A6S7JUT2"/>
<dbReference type="GO" id="GO:0005524">
    <property type="term" value="F:ATP binding"/>
    <property type="evidence" value="ECO:0007669"/>
    <property type="project" value="InterPro"/>
</dbReference>
<evidence type="ECO:0000313" key="3">
    <source>
        <dbReference type="Proteomes" id="UP001152795"/>
    </source>
</evidence>